<dbReference type="Proteomes" id="UP001632038">
    <property type="component" value="Unassembled WGS sequence"/>
</dbReference>
<keyword evidence="2" id="KW-0732">Signal</keyword>
<feature type="compositionally biased region" description="Basic and acidic residues" evidence="1">
    <location>
        <begin position="233"/>
        <end position="248"/>
    </location>
</feature>
<feature type="chain" id="PRO_5044768860" evidence="2">
    <location>
        <begin position="29"/>
        <end position="402"/>
    </location>
</feature>
<evidence type="ECO:0000256" key="2">
    <source>
        <dbReference type="SAM" id="SignalP"/>
    </source>
</evidence>
<reference evidence="4" key="1">
    <citation type="journal article" date="2024" name="IScience">
        <title>Strigolactones Initiate the Formation of Haustorium-like Structures in Castilleja.</title>
        <authorList>
            <person name="Buerger M."/>
            <person name="Peterson D."/>
            <person name="Chory J."/>
        </authorList>
    </citation>
    <scope>NUCLEOTIDE SEQUENCE [LARGE SCALE GENOMIC DNA]</scope>
</reference>
<feature type="compositionally biased region" description="Acidic residues" evidence="1">
    <location>
        <begin position="269"/>
        <end position="284"/>
    </location>
</feature>
<sequence length="402" mass="47017">MAFFGKQFMSLFLFFFFFFFLLFLSTQARTFQQFYKQTQQEQPRFYQQTEEYSQHGFGNNYSPQKINNPSKSTPPPSPPSPSPPPPNPRLPPNYNPWAYTTYAESKTDNQANSQEKTVADTYGTPSTEYKPYGSKQVSGKYQQYYDPNSYRPNEVADKSKTTYSPENNEQHNNKKKTVEEEEEQYNTEEDEEELDEEPAKWGGATTFAEKYTPPTSTRNHDQFYYKDMNTESNKNHENNNKKNIDESAGKYQFYTNEQPNPTNKGNFIDNDEELEKYLAEEEDNNVSPQLEDKESSPAAPTKYNPFQNPNYIPYQQKSNNNPSREYYGMSDTRPAGTHYNVENDKFDNPYNYQAKKKKNPYTQQNIDQEDPKKYQSSIGGVDTSKYHQEYKQQQQQAENSSP</sequence>
<gene>
    <name evidence="3" type="ORF">CASFOL_039507</name>
</gene>
<dbReference type="AlphaFoldDB" id="A0ABD3BI52"/>
<feature type="compositionally biased region" description="Polar residues" evidence="1">
    <location>
        <begin position="102"/>
        <end position="116"/>
    </location>
</feature>
<feature type="compositionally biased region" description="Polar residues" evidence="1">
    <location>
        <begin position="304"/>
        <end position="323"/>
    </location>
</feature>
<evidence type="ECO:0000256" key="1">
    <source>
        <dbReference type="SAM" id="MobiDB-lite"/>
    </source>
</evidence>
<proteinExistence type="predicted"/>
<evidence type="ECO:0000313" key="4">
    <source>
        <dbReference type="Proteomes" id="UP001632038"/>
    </source>
</evidence>
<feature type="compositionally biased region" description="Pro residues" evidence="1">
    <location>
        <begin position="72"/>
        <end position="94"/>
    </location>
</feature>
<feature type="compositionally biased region" description="Basic and acidic residues" evidence="1">
    <location>
        <begin position="168"/>
        <end position="178"/>
    </location>
</feature>
<name>A0ABD3BI52_9LAMI</name>
<comment type="caution">
    <text evidence="3">The sequence shown here is derived from an EMBL/GenBank/DDBJ whole genome shotgun (WGS) entry which is preliminary data.</text>
</comment>
<keyword evidence="4" id="KW-1185">Reference proteome</keyword>
<feature type="compositionally biased region" description="Polar residues" evidence="1">
    <location>
        <begin position="50"/>
        <end position="66"/>
    </location>
</feature>
<feature type="compositionally biased region" description="Acidic residues" evidence="1">
    <location>
        <begin position="179"/>
        <end position="196"/>
    </location>
</feature>
<feature type="compositionally biased region" description="Polar residues" evidence="1">
    <location>
        <begin position="253"/>
        <end position="265"/>
    </location>
</feature>
<feature type="region of interest" description="Disordered" evidence="1">
    <location>
        <begin position="50"/>
        <end position="402"/>
    </location>
</feature>
<feature type="signal peptide" evidence="2">
    <location>
        <begin position="1"/>
        <end position="28"/>
    </location>
</feature>
<protein>
    <submittedName>
        <fullName evidence="3">Uncharacterized protein</fullName>
    </submittedName>
</protein>
<organism evidence="3 4">
    <name type="scientific">Castilleja foliolosa</name>
    <dbReference type="NCBI Taxonomy" id="1961234"/>
    <lineage>
        <taxon>Eukaryota</taxon>
        <taxon>Viridiplantae</taxon>
        <taxon>Streptophyta</taxon>
        <taxon>Embryophyta</taxon>
        <taxon>Tracheophyta</taxon>
        <taxon>Spermatophyta</taxon>
        <taxon>Magnoliopsida</taxon>
        <taxon>eudicotyledons</taxon>
        <taxon>Gunneridae</taxon>
        <taxon>Pentapetalae</taxon>
        <taxon>asterids</taxon>
        <taxon>lamiids</taxon>
        <taxon>Lamiales</taxon>
        <taxon>Orobanchaceae</taxon>
        <taxon>Pedicularideae</taxon>
        <taxon>Castillejinae</taxon>
        <taxon>Castilleja</taxon>
    </lineage>
</organism>
<accession>A0ABD3BI52</accession>
<evidence type="ECO:0000313" key="3">
    <source>
        <dbReference type="EMBL" id="KAL3617113.1"/>
    </source>
</evidence>
<dbReference type="EMBL" id="JAVIJP010000087">
    <property type="protein sequence ID" value="KAL3617113.1"/>
    <property type="molecule type" value="Genomic_DNA"/>
</dbReference>